<evidence type="ECO:0000313" key="2">
    <source>
        <dbReference type="Proteomes" id="UP000032027"/>
    </source>
</evidence>
<reference evidence="2" key="1">
    <citation type="submission" date="2015-02" db="EMBL/GenBank/DDBJ databases">
        <title>Characterization of two novel Thaumarchaeota isolated from the Northern Adriatic Sea.</title>
        <authorList>
            <person name="Bayer B."/>
            <person name="Vojvoda J."/>
            <person name="Offre P."/>
            <person name="Srivastava A."/>
            <person name="Elisabeth N."/>
            <person name="Garcia J.A.L."/>
            <person name="Schleper C."/>
            <person name="Herndl G.J."/>
        </authorList>
    </citation>
    <scope>NUCLEOTIDE SEQUENCE [LARGE SCALE GENOMIC DNA]</scope>
    <source>
        <strain evidence="2">D3C</strain>
    </source>
</reference>
<keyword evidence="2" id="KW-1185">Reference proteome</keyword>
<organism evidence="1 2">
    <name type="scientific">Nitrosopumilus piranensis</name>
    <dbReference type="NCBI Taxonomy" id="1582439"/>
    <lineage>
        <taxon>Archaea</taxon>
        <taxon>Nitrososphaerota</taxon>
        <taxon>Nitrososphaeria</taxon>
        <taxon>Nitrosopumilales</taxon>
        <taxon>Nitrosopumilaceae</taxon>
        <taxon>Nitrosopumilus</taxon>
    </lineage>
</organism>
<name>A0A0C5CAG5_9ARCH</name>
<dbReference type="AlphaFoldDB" id="A0A0C5CAG5"/>
<accession>A0A0C5CAG5</accession>
<sequence>MENPYTDFVGKVWEQFPQLAQLHNLENTTVPMCNLDQFVESTYHNFITNRKLFCLLLLQYLIIL</sequence>
<proteinExistence type="predicted"/>
<dbReference type="EMBL" id="CP010868">
    <property type="protein sequence ID" value="AJM92157.1"/>
    <property type="molecule type" value="Genomic_DNA"/>
</dbReference>
<dbReference type="Proteomes" id="UP000032027">
    <property type="component" value="Chromosome"/>
</dbReference>
<evidence type="ECO:0000313" key="1">
    <source>
        <dbReference type="EMBL" id="AJM92157.1"/>
    </source>
</evidence>
<dbReference type="KEGG" id="nid:NPIRD3C_0945"/>
<dbReference type="STRING" id="1582439.NPIRD3C_0945"/>
<gene>
    <name evidence="1" type="ORF">NPIRD3C_0945</name>
</gene>
<reference evidence="1 2" key="3">
    <citation type="journal article" date="2019" name="Int. J. Syst. Evol. Microbiol.">
        <title>Nitrosopumilus adriaticus sp. nov. and Nitrosopumilus piranensis sp. nov., two ammonia-oxidizing archaea from the Adriatic Sea and members of the class Nitrososphaeria.</title>
        <authorList>
            <person name="Bayer B."/>
            <person name="Vojvoda J."/>
            <person name="Reinthaler T."/>
            <person name="Reyes C."/>
            <person name="Pinto M."/>
            <person name="Herndl G.J."/>
        </authorList>
    </citation>
    <scope>NUCLEOTIDE SEQUENCE [LARGE SCALE GENOMIC DNA]</scope>
    <source>
        <strain evidence="1 2">D3C</strain>
    </source>
</reference>
<reference evidence="1 2" key="2">
    <citation type="journal article" date="2016" name="ISME J.">
        <title>Physiological and genomic characterization of two novel marine thaumarchaeal strains indicates niche differentiation.</title>
        <authorList>
            <person name="Bayer B."/>
            <person name="Vojvoda J."/>
            <person name="Offre P."/>
            <person name="Alves R.J."/>
            <person name="Elisabeth N.H."/>
            <person name="Garcia J.A."/>
            <person name="Volland J.M."/>
            <person name="Srivastava A."/>
            <person name="Schleper C."/>
            <person name="Herndl G.J."/>
        </authorList>
    </citation>
    <scope>NUCLEOTIDE SEQUENCE [LARGE SCALE GENOMIC DNA]</scope>
    <source>
        <strain evidence="1 2">D3C</strain>
    </source>
</reference>
<protein>
    <submittedName>
        <fullName evidence="1">Uncharacterized protein</fullName>
    </submittedName>
</protein>
<dbReference type="PATRIC" id="fig|1582439.9.peg.974"/>
<dbReference type="HOGENOM" id="CLU_2856923_0_0_2"/>